<dbReference type="EMBL" id="BARS01002187">
    <property type="protein sequence ID" value="GAF82510.1"/>
    <property type="molecule type" value="Genomic_DNA"/>
</dbReference>
<protein>
    <submittedName>
        <fullName evidence="2">Uncharacterized protein</fullName>
    </submittedName>
</protein>
<organism evidence="2">
    <name type="scientific">marine sediment metagenome</name>
    <dbReference type="NCBI Taxonomy" id="412755"/>
    <lineage>
        <taxon>unclassified sequences</taxon>
        <taxon>metagenomes</taxon>
        <taxon>ecological metagenomes</taxon>
    </lineage>
</organism>
<reference evidence="2" key="1">
    <citation type="journal article" date="2014" name="Front. Microbiol.">
        <title>High frequency of phylogenetically diverse reductive dehalogenase-homologous genes in deep subseafloor sedimentary metagenomes.</title>
        <authorList>
            <person name="Kawai M."/>
            <person name="Futagami T."/>
            <person name="Toyoda A."/>
            <person name="Takaki Y."/>
            <person name="Nishi S."/>
            <person name="Hori S."/>
            <person name="Arai W."/>
            <person name="Tsubouchi T."/>
            <person name="Morono Y."/>
            <person name="Uchiyama I."/>
            <person name="Ito T."/>
            <person name="Fujiyama A."/>
            <person name="Inagaki F."/>
            <person name="Takami H."/>
        </authorList>
    </citation>
    <scope>NUCLEOTIDE SEQUENCE</scope>
    <source>
        <strain evidence="2">Expedition CK06-06</strain>
    </source>
</reference>
<feature type="non-terminal residue" evidence="2">
    <location>
        <position position="1"/>
    </location>
</feature>
<keyword evidence="1" id="KW-0472">Membrane</keyword>
<evidence type="ECO:0000313" key="2">
    <source>
        <dbReference type="EMBL" id="GAF82510.1"/>
    </source>
</evidence>
<evidence type="ECO:0000256" key="1">
    <source>
        <dbReference type="SAM" id="Phobius"/>
    </source>
</evidence>
<comment type="caution">
    <text evidence="2">The sequence shown here is derived from an EMBL/GenBank/DDBJ whole genome shotgun (WGS) entry which is preliminary data.</text>
</comment>
<gene>
    <name evidence="2" type="ORF">S01H1_04108</name>
</gene>
<accession>X0U240</accession>
<sequence>RILPLNPIETIKSPRADYGIEEANYKSDLTLSKVYAGNRETGELEFEAFFSDPFVGLTIFTHKTFDDDWNADPETITGAFDDLGNESSIAMYVREIQLNAALTDSIDRLFKGGRCVSRHLISETGKLIREKLIFRFIDQAESGEATLIDMKAQADIDDADSIHFWVADTDGALAEHYIWFDKTGGGGDPTEAGIQHECDIQAAGTENSVALLVAACITGLAIGITAVAAAATDLKPGRVLMVNTYQGDVSDCTQDDGIGGASSACCDEIIILSKALPTQYSDGIWADWGATLHSKDDKIEWGAQEITSANSGLEILKIDFGVDVERDTIHLKQSLVAGLDYITKIIPTCEIDGILSKNISGAQHKFIDELEKKPEDRTKATLKYTIDTNATDTKYDQFTNAFVSEIEGIDDLPEAGKAHKVTIKFRGEKPVYTLSYKYSASVYTNSPIEKIDHDDT</sequence>
<keyword evidence="1" id="KW-1133">Transmembrane helix</keyword>
<feature type="transmembrane region" description="Helical" evidence="1">
    <location>
        <begin position="209"/>
        <end position="231"/>
    </location>
</feature>
<keyword evidence="1" id="KW-0812">Transmembrane</keyword>
<name>X0U240_9ZZZZ</name>
<proteinExistence type="predicted"/>
<dbReference type="AlphaFoldDB" id="X0U240"/>